<dbReference type="InterPro" id="IPR018929">
    <property type="entry name" value="DUF2510"/>
</dbReference>
<keyword evidence="4 7" id="KW-1133">Transmembrane helix</keyword>
<dbReference type="PANTHER" id="PTHR36115">
    <property type="entry name" value="PROLINE-RICH ANTIGEN HOMOLOG-RELATED"/>
    <property type="match status" value="1"/>
</dbReference>
<comment type="subcellular location">
    <subcellularLocation>
        <location evidence="1">Cell membrane</location>
        <topology evidence="1">Multi-pass membrane protein</topology>
    </subcellularLocation>
</comment>
<proteinExistence type="predicted"/>
<reference evidence="10 11" key="1">
    <citation type="journal article" date="2019" name="Int. J. Syst. Evol. Microbiol.">
        <title>The Global Catalogue of Microorganisms (GCM) 10K type strain sequencing project: providing services to taxonomists for standard genome sequencing and annotation.</title>
        <authorList>
            <consortium name="The Broad Institute Genomics Platform"/>
            <consortium name="The Broad Institute Genome Sequencing Center for Infectious Disease"/>
            <person name="Wu L."/>
            <person name="Ma J."/>
        </authorList>
    </citation>
    <scope>NUCLEOTIDE SEQUENCE [LARGE SCALE GENOMIC DNA]</scope>
    <source>
        <strain evidence="10 11">JCM 6307</strain>
    </source>
</reference>
<dbReference type="Proteomes" id="UP001501358">
    <property type="component" value="Unassembled WGS sequence"/>
</dbReference>
<evidence type="ECO:0000256" key="6">
    <source>
        <dbReference type="SAM" id="MobiDB-lite"/>
    </source>
</evidence>
<evidence type="ECO:0000259" key="9">
    <source>
        <dbReference type="Pfam" id="PF10708"/>
    </source>
</evidence>
<evidence type="ECO:0000256" key="2">
    <source>
        <dbReference type="ARBA" id="ARBA00022475"/>
    </source>
</evidence>
<dbReference type="Pfam" id="PF06271">
    <property type="entry name" value="RDD"/>
    <property type="match status" value="1"/>
</dbReference>
<protein>
    <recommendedName>
        <fullName evidence="12">RDD family protein</fullName>
    </recommendedName>
</protein>
<feature type="region of interest" description="Disordered" evidence="6">
    <location>
        <begin position="34"/>
        <end position="275"/>
    </location>
</feature>
<dbReference type="PANTHER" id="PTHR36115:SF4">
    <property type="entry name" value="MEMBRANE PROTEIN"/>
    <property type="match status" value="1"/>
</dbReference>
<keyword evidence="3 7" id="KW-0812">Transmembrane</keyword>
<feature type="transmembrane region" description="Helical" evidence="7">
    <location>
        <begin position="430"/>
        <end position="448"/>
    </location>
</feature>
<evidence type="ECO:0000313" key="11">
    <source>
        <dbReference type="Proteomes" id="UP001501358"/>
    </source>
</evidence>
<gene>
    <name evidence="10" type="ORF">GCM10010406_00520</name>
</gene>
<evidence type="ECO:0000256" key="1">
    <source>
        <dbReference type="ARBA" id="ARBA00004651"/>
    </source>
</evidence>
<keyword evidence="11" id="KW-1185">Reference proteome</keyword>
<feature type="compositionally biased region" description="Pro residues" evidence="6">
    <location>
        <begin position="240"/>
        <end position="254"/>
    </location>
</feature>
<evidence type="ECO:0000256" key="7">
    <source>
        <dbReference type="SAM" id="Phobius"/>
    </source>
</evidence>
<organism evidence="10 11">
    <name type="scientific">Streptomyces thermolineatus</name>
    <dbReference type="NCBI Taxonomy" id="44033"/>
    <lineage>
        <taxon>Bacteria</taxon>
        <taxon>Bacillati</taxon>
        <taxon>Actinomycetota</taxon>
        <taxon>Actinomycetes</taxon>
        <taxon>Kitasatosporales</taxon>
        <taxon>Streptomycetaceae</taxon>
        <taxon>Streptomyces</taxon>
    </lineage>
</organism>
<dbReference type="InterPro" id="IPR010432">
    <property type="entry name" value="RDD"/>
</dbReference>
<feature type="compositionally biased region" description="Pro residues" evidence="6">
    <location>
        <begin position="99"/>
        <end position="110"/>
    </location>
</feature>
<evidence type="ECO:0000259" key="8">
    <source>
        <dbReference type="Pfam" id="PF06271"/>
    </source>
</evidence>
<name>A0ABN3KPS0_9ACTN</name>
<dbReference type="Pfam" id="PF10708">
    <property type="entry name" value="DUF2510"/>
    <property type="match status" value="1"/>
</dbReference>
<feature type="compositionally biased region" description="Low complexity" evidence="6">
    <location>
        <begin position="171"/>
        <end position="202"/>
    </location>
</feature>
<dbReference type="EMBL" id="BAAATA010000001">
    <property type="protein sequence ID" value="GAA2469103.1"/>
    <property type="molecule type" value="Genomic_DNA"/>
</dbReference>
<accession>A0ABN3KPS0</accession>
<sequence length="472" mass="47631">MNAPSSGSASGGPSAGYYADPSIPGYIRYWNGSAWVPGTSRPAPQEGEVLAPPPGVVVPPAAPASPSAPPVARVPAVDESGPVFLDEVPQSAPDSGSAVPPPSVPEPVSWPEPQSRPEEGTGAGQDLAQEAGRVPEQAQEQLHGPPSGAAWGADASRQSGPDAGSGRVSWGAGAATAEPGPARQAAQPAPSAPSVPGAGAPHPGAPAAPVPGPHARAESGSAPAAAGGPVQAAPAQSNPAPGPVQGPAQGPPAAVPHQAAGGHQPHGAGQGAPAPWPQQLQQLARQEPSVAERPVPWRPVAEDPFASAAEPARPAGLGRRLAARLLDLVLVGAVVGAVGTPLIMASIAHIEDKMRAAELTGQTVTVWLIDGTTGPYLGMLVAALLVTGLLYEALPTAKWGRTPGKKLFGLQVLDVESQMPPTLGRSLRRWLVHQLLGALVVGVLDAAWCLVDKPWRQCWHDKAGRTFVAADS</sequence>
<evidence type="ECO:0008006" key="12">
    <source>
        <dbReference type="Google" id="ProtNLM"/>
    </source>
</evidence>
<evidence type="ECO:0000313" key="10">
    <source>
        <dbReference type="EMBL" id="GAA2469103.1"/>
    </source>
</evidence>
<feature type="compositionally biased region" description="Low complexity" evidence="6">
    <location>
        <begin position="255"/>
        <end position="275"/>
    </location>
</feature>
<feature type="compositionally biased region" description="Pro residues" evidence="6">
    <location>
        <begin position="51"/>
        <end position="69"/>
    </location>
</feature>
<feature type="compositionally biased region" description="Low complexity" evidence="6">
    <location>
        <begin position="218"/>
        <end position="239"/>
    </location>
</feature>
<comment type="caution">
    <text evidence="10">The sequence shown here is derived from an EMBL/GenBank/DDBJ whole genome shotgun (WGS) entry which is preliminary data.</text>
</comment>
<feature type="transmembrane region" description="Helical" evidence="7">
    <location>
        <begin position="328"/>
        <end position="350"/>
    </location>
</feature>
<keyword evidence="5 7" id="KW-0472">Membrane</keyword>
<evidence type="ECO:0000256" key="3">
    <source>
        <dbReference type="ARBA" id="ARBA00022692"/>
    </source>
</evidence>
<feature type="compositionally biased region" description="Pro residues" evidence="6">
    <location>
        <begin position="203"/>
        <end position="212"/>
    </location>
</feature>
<feature type="domain" description="DUF2510" evidence="9">
    <location>
        <begin position="15"/>
        <end position="46"/>
    </location>
</feature>
<feature type="domain" description="RDD" evidence="8">
    <location>
        <begin position="315"/>
        <end position="464"/>
    </location>
</feature>
<dbReference type="RefSeq" id="WP_344381053.1">
    <property type="nucleotide sequence ID" value="NZ_BAAATA010000001.1"/>
</dbReference>
<keyword evidence="2" id="KW-1003">Cell membrane</keyword>
<dbReference type="InterPro" id="IPR051791">
    <property type="entry name" value="Pra-immunoreactive"/>
</dbReference>
<evidence type="ECO:0000256" key="4">
    <source>
        <dbReference type="ARBA" id="ARBA00022989"/>
    </source>
</evidence>
<evidence type="ECO:0000256" key="5">
    <source>
        <dbReference type="ARBA" id="ARBA00023136"/>
    </source>
</evidence>